<organism evidence="1 2">
    <name type="scientific">Nocardia neocaledoniensis</name>
    <dbReference type="NCBI Taxonomy" id="236511"/>
    <lineage>
        <taxon>Bacteria</taxon>
        <taxon>Bacillati</taxon>
        <taxon>Actinomycetota</taxon>
        <taxon>Actinomycetes</taxon>
        <taxon>Mycobacteriales</taxon>
        <taxon>Nocardiaceae</taxon>
        <taxon>Nocardia</taxon>
    </lineage>
</organism>
<dbReference type="AlphaFoldDB" id="A0A317NG93"/>
<proteinExistence type="predicted"/>
<gene>
    <name evidence="1" type="ORF">DFR69_106142</name>
</gene>
<reference evidence="1 2" key="1">
    <citation type="submission" date="2018-05" db="EMBL/GenBank/DDBJ databases">
        <title>Genomic Encyclopedia of Type Strains, Phase IV (KMG-IV): sequencing the most valuable type-strain genomes for metagenomic binning, comparative biology and taxonomic classification.</title>
        <authorList>
            <person name="Goeker M."/>
        </authorList>
    </citation>
    <scope>NUCLEOTIDE SEQUENCE [LARGE SCALE GENOMIC DNA]</scope>
    <source>
        <strain evidence="1 2">DSM 44717</strain>
    </source>
</reference>
<evidence type="ECO:0000313" key="1">
    <source>
        <dbReference type="EMBL" id="PWV74331.1"/>
    </source>
</evidence>
<protein>
    <submittedName>
        <fullName evidence="1">Uncharacterized protein</fullName>
    </submittedName>
</protein>
<sequence>MLGGLGVDEQTLLHLAADELAVRSLRYREIEVLDYIPSQPDRALLCPPGAVRVFVAAQGDPILQRVRDIATRSHSDDVDMVENEIVPRFVDRKRLSVYQAWRLLQRSPVFATIRYGGRTLATNVFPPQDLGVAILDNPYNGGELSPAHLTLIEHRLEGTDAALEAVALRHAPPLTPAERAALVQVPHDQLEANLTINGDCCPNGTFIMVTAVAFTTAICCAVSVPPAQIEQHLSDEQVEKLGPAATARELLDIRREALGHVH</sequence>
<evidence type="ECO:0000313" key="2">
    <source>
        <dbReference type="Proteomes" id="UP000246410"/>
    </source>
</evidence>
<dbReference type="Proteomes" id="UP000246410">
    <property type="component" value="Unassembled WGS sequence"/>
</dbReference>
<accession>A0A317NG93</accession>
<dbReference type="EMBL" id="QGTL01000006">
    <property type="protein sequence ID" value="PWV74331.1"/>
    <property type="molecule type" value="Genomic_DNA"/>
</dbReference>
<comment type="caution">
    <text evidence="1">The sequence shown here is derived from an EMBL/GenBank/DDBJ whole genome shotgun (WGS) entry which is preliminary data.</text>
</comment>
<keyword evidence="2" id="KW-1185">Reference proteome</keyword>
<name>A0A317NG93_9NOCA</name>